<reference evidence="8 9" key="1">
    <citation type="submission" date="2023-04" db="EMBL/GenBank/DDBJ databases">
        <title>Ottowia paracancer sp. nov., isolated from human stomach.</title>
        <authorList>
            <person name="Song Y."/>
        </authorList>
    </citation>
    <scope>NUCLEOTIDE SEQUENCE [LARGE SCALE GENOMIC DNA]</scope>
    <source>
        <strain evidence="8 9">10c7w1</strain>
    </source>
</reference>
<evidence type="ECO:0000256" key="6">
    <source>
        <dbReference type="ARBA" id="ARBA00023288"/>
    </source>
</evidence>
<keyword evidence="3 7" id="KW-0732">Signal</keyword>
<evidence type="ECO:0000256" key="4">
    <source>
        <dbReference type="ARBA" id="ARBA00023136"/>
    </source>
</evidence>
<organism evidence="8 9">
    <name type="scientific">Ottowia cancrivicina</name>
    <dbReference type="NCBI Taxonomy" id="3040346"/>
    <lineage>
        <taxon>Bacteria</taxon>
        <taxon>Pseudomonadati</taxon>
        <taxon>Pseudomonadota</taxon>
        <taxon>Betaproteobacteria</taxon>
        <taxon>Burkholderiales</taxon>
        <taxon>Comamonadaceae</taxon>
        <taxon>Ottowia</taxon>
    </lineage>
</organism>
<gene>
    <name evidence="8" type="ORF">QB898_07485</name>
</gene>
<dbReference type="InterPro" id="IPR012556">
    <property type="entry name" value="Entericidin"/>
</dbReference>
<dbReference type="PROSITE" id="PS51257">
    <property type="entry name" value="PROKAR_LIPOPROTEIN"/>
    <property type="match status" value="1"/>
</dbReference>
<proteinExistence type="inferred from homology"/>
<dbReference type="GO" id="GO:0016020">
    <property type="term" value="C:membrane"/>
    <property type="evidence" value="ECO:0007669"/>
    <property type="project" value="InterPro"/>
</dbReference>
<evidence type="ECO:0000256" key="3">
    <source>
        <dbReference type="ARBA" id="ARBA00022729"/>
    </source>
</evidence>
<dbReference type="Pfam" id="PF08085">
    <property type="entry name" value="Entericidin"/>
    <property type="match status" value="1"/>
</dbReference>
<evidence type="ECO:0000313" key="9">
    <source>
        <dbReference type="Proteomes" id="UP001237156"/>
    </source>
</evidence>
<name>A0AAW6RLV3_9BURK</name>
<comment type="caution">
    <text evidence="8">The sequence shown here is derived from an EMBL/GenBank/DDBJ whole genome shotgun (WGS) entry which is preliminary data.</text>
</comment>
<comment type="similarity">
    <text evidence="1">Belongs to the EcnA/EcnB lipoprotein family.</text>
</comment>
<keyword evidence="9" id="KW-1185">Reference proteome</keyword>
<keyword evidence="5" id="KW-0564">Palmitate</keyword>
<feature type="signal peptide" evidence="7">
    <location>
        <begin position="1"/>
        <end position="19"/>
    </location>
</feature>
<protein>
    <submittedName>
        <fullName evidence="8">Entericidin A/B family lipoprotein</fullName>
    </submittedName>
</protein>
<dbReference type="Proteomes" id="UP001237156">
    <property type="component" value="Unassembled WGS sequence"/>
</dbReference>
<keyword evidence="2" id="KW-1003">Cell membrane</keyword>
<evidence type="ECO:0000313" key="8">
    <source>
        <dbReference type="EMBL" id="MDG9699551.1"/>
    </source>
</evidence>
<dbReference type="GO" id="GO:0009636">
    <property type="term" value="P:response to toxic substance"/>
    <property type="evidence" value="ECO:0007669"/>
    <property type="project" value="InterPro"/>
</dbReference>
<dbReference type="AlphaFoldDB" id="A0AAW6RLV3"/>
<accession>A0AAW6RLV3</accession>
<evidence type="ECO:0000256" key="2">
    <source>
        <dbReference type="ARBA" id="ARBA00022475"/>
    </source>
</evidence>
<keyword evidence="4" id="KW-0472">Membrane</keyword>
<feature type="chain" id="PRO_5043756419" evidence="7">
    <location>
        <begin position="20"/>
        <end position="45"/>
    </location>
</feature>
<evidence type="ECO:0000256" key="5">
    <source>
        <dbReference type="ARBA" id="ARBA00023139"/>
    </source>
</evidence>
<evidence type="ECO:0000256" key="7">
    <source>
        <dbReference type="SAM" id="SignalP"/>
    </source>
</evidence>
<evidence type="ECO:0000256" key="1">
    <source>
        <dbReference type="ARBA" id="ARBA00010296"/>
    </source>
</evidence>
<keyword evidence="6 8" id="KW-0449">Lipoprotein</keyword>
<sequence>MKKATLALFAALLAALTLAGCNTVHGLGQDVQAGGRAIERAADRH</sequence>
<dbReference type="EMBL" id="JARVII010000013">
    <property type="protein sequence ID" value="MDG9699551.1"/>
    <property type="molecule type" value="Genomic_DNA"/>
</dbReference>
<dbReference type="RefSeq" id="WP_082203227.1">
    <property type="nucleotide sequence ID" value="NZ_JARVII010000013.1"/>
</dbReference>